<evidence type="ECO:0000313" key="27">
    <source>
        <dbReference type="Proteomes" id="UP000441162"/>
    </source>
</evidence>
<feature type="domain" description="TonB-dependent receptor plug" evidence="10">
    <location>
        <begin position="136"/>
        <end position="247"/>
    </location>
</feature>
<dbReference type="EMBL" id="VVZB01000009">
    <property type="protein sequence ID" value="KAA5381261.1"/>
    <property type="molecule type" value="Genomic_DNA"/>
</dbReference>
<dbReference type="GO" id="GO:0044718">
    <property type="term" value="P:siderophore transmembrane transport"/>
    <property type="evidence" value="ECO:0007669"/>
    <property type="project" value="TreeGrafter"/>
</dbReference>
<dbReference type="InterPro" id="IPR036942">
    <property type="entry name" value="Beta-barrel_TonB_sf"/>
</dbReference>
<evidence type="ECO:0000256" key="4">
    <source>
        <dbReference type="ARBA" id="ARBA00022692"/>
    </source>
</evidence>
<evidence type="ECO:0000256" key="9">
    <source>
        <dbReference type="SAM" id="SignalP"/>
    </source>
</evidence>
<evidence type="ECO:0000313" key="14">
    <source>
        <dbReference type="EMBL" id="KAA5395167.1"/>
    </source>
</evidence>
<dbReference type="PROSITE" id="PS52016">
    <property type="entry name" value="TONB_DEPENDENT_REC_3"/>
    <property type="match status" value="1"/>
</dbReference>
<dbReference type="Proteomes" id="UP000294527">
    <property type="component" value="Unassembled WGS sequence"/>
</dbReference>
<dbReference type="Proteomes" id="UP000441162">
    <property type="component" value="Unassembled WGS sequence"/>
</dbReference>
<dbReference type="FunFam" id="2.170.130.10:FF:000003">
    <property type="entry name" value="SusC/RagA family TonB-linked outer membrane protein"/>
    <property type="match status" value="1"/>
</dbReference>
<evidence type="ECO:0000313" key="16">
    <source>
        <dbReference type="EMBL" id="MBV3124445.1"/>
    </source>
</evidence>
<evidence type="ECO:0000256" key="3">
    <source>
        <dbReference type="ARBA" id="ARBA00022452"/>
    </source>
</evidence>
<evidence type="ECO:0000313" key="18">
    <source>
        <dbReference type="EMBL" id="QJR78275.1"/>
    </source>
</evidence>
<dbReference type="EMBL" id="VVZV01000009">
    <property type="protein sequence ID" value="KAA5320186.1"/>
    <property type="molecule type" value="Genomic_DNA"/>
</dbReference>
<evidence type="ECO:0000256" key="8">
    <source>
        <dbReference type="PROSITE-ProRule" id="PRU01360"/>
    </source>
</evidence>
<dbReference type="Pfam" id="PF13715">
    <property type="entry name" value="CarbopepD_reg_2"/>
    <property type="match status" value="1"/>
</dbReference>
<dbReference type="Proteomes" id="UP001177934">
    <property type="component" value="Chromosome"/>
</dbReference>
<reference evidence="24 25" key="3">
    <citation type="journal article" date="2019" name="Nat. Microbiol.">
        <title>Genomic variation and strain-specific functional adaptation in the human gut microbiome during early life.</title>
        <authorList>
            <person name="Vatanen T."/>
            <person name="Plichta D.R."/>
            <person name="Somani J."/>
            <person name="Munch P.C."/>
            <person name="Arthur T.D."/>
            <person name="Hall A.B."/>
            <person name="Rudolf S."/>
            <person name="Oakeley E.J."/>
            <person name="Ke X."/>
            <person name="Young R.A."/>
            <person name="Haiser H.J."/>
            <person name="Kolde R."/>
            <person name="Yassour M."/>
            <person name="Luopajarvi K."/>
            <person name="Siljander H."/>
            <person name="Virtanen S.M."/>
            <person name="Ilonen J."/>
            <person name="Uibo R."/>
            <person name="Tillmann V."/>
            <person name="Mokurov S."/>
            <person name="Dorshakova N."/>
            <person name="Porter J.A."/>
            <person name="McHardy A.C."/>
            <person name="Lahdesmaki H."/>
            <person name="Vlamakis H."/>
            <person name="Huttenhower C."/>
            <person name="Knip M."/>
            <person name="Xavier R.J."/>
        </authorList>
    </citation>
    <scope>NUCLEOTIDE SEQUENCE [LARGE SCALE GENOMIC DNA]</scope>
    <source>
        <strain evidence="20 24">RJX1047</strain>
        <strain evidence="21 25">RJX1052</strain>
    </source>
</reference>
<accession>A0A076IXT6</accession>
<evidence type="ECO:0000313" key="19">
    <source>
        <dbReference type="EMBL" id="RGV79654.1"/>
    </source>
</evidence>
<evidence type="ECO:0000313" key="21">
    <source>
        <dbReference type="EMBL" id="TDB09217.1"/>
    </source>
</evidence>
<protein>
    <submittedName>
        <fullName evidence="11">SusC/RagA family TonB-linked outer membrane protein</fullName>
    </submittedName>
    <submittedName>
        <fullName evidence="14">TonB-dependent receptor</fullName>
    </submittedName>
</protein>
<dbReference type="Proteomes" id="UP000283678">
    <property type="component" value="Unassembled WGS sequence"/>
</dbReference>
<evidence type="ECO:0000313" key="12">
    <source>
        <dbReference type="EMBL" id="KAA5320186.1"/>
    </source>
</evidence>
<dbReference type="Proteomes" id="UP001181086">
    <property type="component" value="Unassembled WGS sequence"/>
</dbReference>
<dbReference type="RefSeq" id="WP_007833074.1">
    <property type="nucleotide sequence ID" value="NZ_BAABYF010000001.1"/>
</dbReference>
<dbReference type="GeneID" id="93448730"/>
<sequence>MKSNSFLRNRKALTALLLCTGFVATQPFSVMAEEIVTAVQTVQQQKQSVSGTIKDPAGEPVIGASILEKGTTNGTITDFDGNFTLNVAPGATLVISYIGYKNQEMKVIPGKSLNIILQEDTETLEEVVVVGYGVQKKSDVTGSVTSVGKERLGKLPVTNVLQAVQGAAAGVTITQTSSIPGDAPDALVRGQNSINANSGPYIVVDGVPISKSGGTLNDINPNDIESMEILKDASATAIYGTNGANGVILITTKRGTSGKPTIRYNGYFGVEDFSHKLDFCDGSQITQRYRDYVSQNPGETMYNDYVKNAYEAENQANGIENDWIDAVSQTGIIQDHNVSIGGGADNVKYYVSADYMSQKGVLKGFNYKRYSIRTNIDMSVTDYMKVGTNSYIVSHNRDGGRVNFLMAEAMSPYAKMYEEDGSYCINPMYSETLFTNPLMWTTTNPERRQWNININGYAEIDFEKLISPLKGLTYKFNGGYAYMPKRYNNYEGKSVNNQTGYAEIKNEETQSYTIENILAYNRDFGKHHLDLTALYAASRKKYQRSQAMASKFINDDQQWHNMGSAETPSVASYTDLYTTVSQMGRINYSYDSRYLFTFTVRRDGSSVFGDNNKYGVFPSVALGWNIARESFMESSSNWLNTLKLRASYGKAGNEAIGVYQSRVKMDSGMLALGGASNAGLWPNDLMGNADLTWETTKSFNVGLDFGLWNNRLTGNIDVYFSKTNDLLLKRNLPKVTGYNTVYSNMGETANKGVELTLNSRNIVSGDFTWSSNLVFSWNKNEIKDLYGDGQNDLGNRWFLGHPIGVIYDYTMVGIWQEDEIARGDHLNWDPIAEAGDVKLADISGPDGVPDGKIDDNDRTIKGQTTPKWIGGLTNTFTYKDFTLSIFIQTTQGLKKNNSLIGMAGDEMGRRNTTTEIGYWTPENKSNEWRSLRKNSNKHGYGFPCDASYTRIKDITLSYTFPQRMIQKMGIGGLQLYVSGRNLFTFTDWVGWDPEARQVARGNSSWDSTRGETVYDSSNYPMTKSCVFGVNLTF</sequence>
<reference evidence="19 23" key="1">
    <citation type="submission" date="2018-08" db="EMBL/GenBank/DDBJ databases">
        <title>A genome reference for cultivated species of the human gut microbiota.</title>
        <authorList>
            <person name="Zou Y."/>
            <person name="Xue W."/>
            <person name="Luo G."/>
        </authorList>
    </citation>
    <scope>NUCLEOTIDE SEQUENCE [LARGE SCALE GENOMIC DNA]</scope>
    <source>
        <strain evidence="19 23">AF14-1AC</strain>
    </source>
</reference>
<dbReference type="GO" id="GO:0015344">
    <property type="term" value="F:siderophore uptake transmembrane transporter activity"/>
    <property type="evidence" value="ECO:0007669"/>
    <property type="project" value="TreeGrafter"/>
</dbReference>
<evidence type="ECO:0000256" key="1">
    <source>
        <dbReference type="ARBA" id="ARBA00004571"/>
    </source>
</evidence>
<keyword evidence="3 8" id="KW-1134">Transmembrane beta strand</keyword>
<proteinExistence type="inferred from homology"/>
<evidence type="ECO:0000313" key="24">
    <source>
        <dbReference type="Proteomes" id="UP000294527"/>
    </source>
</evidence>
<dbReference type="InterPro" id="IPR023997">
    <property type="entry name" value="TonB-dep_OMP_SusC/RagA_CS"/>
</dbReference>
<evidence type="ECO:0000256" key="5">
    <source>
        <dbReference type="ARBA" id="ARBA00022729"/>
    </source>
</evidence>
<evidence type="ECO:0000313" key="11">
    <source>
        <dbReference type="EMBL" id="GKH79717.1"/>
    </source>
</evidence>
<comment type="similarity">
    <text evidence="8">Belongs to the TonB-dependent receptor family.</text>
</comment>
<dbReference type="Proteomes" id="UP000481700">
    <property type="component" value="Unassembled WGS sequence"/>
</dbReference>
<dbReference type="eggNOG" id="COG1629">
    <property type="taxonomic scope" value="Bacteria"/>
</dbReference>
<dbReference type="Proteomes" id="UP000294834">
    <property type="component" value="Unassembled WGS sequence"/>
</dbReference>
<dbReference type="InterPro" id="IPR037066">
    <property type="entry name" value="Plug_dom_sf"/>
</dbReference>
<dbReference type="InterPro" id="IPR039426">
    <property type="entry name" value="TonB-dep_rcpt-like"/>
</dbReference>
<keyword evidence="4 8" id="KW-0812">Transmembrane</keyword>
<evidence type="ECO:0000313" key="23">
    <source>
        <dbReference type="Proteomes" id="UP000283678"/>
    </source>
</evidence>
<dbReference type="EMBL" id="VVZA01000016">
    <property type="protein sequence ID" value="KAA5403224.1"/>
    <property type="molecule type" value="Genomic_DNA"/>
</dbReference>
<dbReference type="AlphaFoldDB" id="A0A076IXT6"/>
<dbReference type="InterPro" id="IPR012910">
    <property type="entry name" value="Plug_dom"/>
</dbReference>
<dbReference type="EMBL" id="JAHOAX010000014">
    <property type="protein sequence ID" value="MBV3124445.1"/>
    <property type="molecule type" value="Genomic_DNA"/>
</dbReference>
<dbReference type="Gene3D" id="2.40.170.20">
    <property type="entry name" value="TonB-dependent receptor, beta-barrel domain"/>
    <property type="match status" value="1"/>
</dbReference>
<dbReference type="NCBIfam" id="TIGR04057">
    <property type="entry name" value="SusC_RagA_signa"/>
    <property type="match status" value="1"/>
</dbReference>
<dbReference type="EMBL" id="BQOB01000001">
    <property type="protein sequence ID" value="GKH79717.1"/>
    <property type="molecule type" value="Genomic_DNA"/>
</dbReference>
<dbReference type="EMBL" id="SLTX01000001">
    <property type="protein sequence ID" value="TDB09217.1"/>
    <property type="molecule type" value="Genomic_DNA"/>
</dbReference>
<evidence type="ECO:0000313" key="22">
    <source>
        <dbReference type="EMBL" id="WHX09903.1"/>
    </source>
</evidence>
<feature type="chain" id="PRO_5014216645" evidence="9">
    <location>
        <begin position="33"/>
        <end position="1033"/>
    </location>
</feature>
<name>A0A076IXT6_9BACT</name>
<evidence type="ECO:0000256" key="2">
    <source>
        <dbReference type="ARBA" id="ARBA00022448"/>
    </source>
</evidence>
<dbReference type="FunFam" id="2.60.40.1120:FF:000003">
    <property type="entry name" value="Outer membrane protein Omp121"/>
    <property type="match status" value="1"/>
</dbReference>
<keyword evidence="6 8" id="KW-0472">Membrane</keyword>
<evidence type="ECO:0000259" key="10">
    <source>
        <dbReference type="Pfam" id="PF07715"/>
    </source>
</evidence>
<reference evidence="22" key="7">
    <citation type="journal article" date="2023" name="Nat. Commun.">
        <title>Identification of a novel Human Milk Oligosaccharides utilization cluster in the infant gut commensal Bacteroides dorei.</title>
        <authorList>
            <person name="Kijner S."/>
            <person name="Ennis D."/>
            <person name="Shmorak S."/>
            <person name="Florentin A."/>
            <person name="Yassour M."/>
        </authorList>
    </citation>
    <scope>NUCLEOTIDE SEQUENCE</scope>
    <source>
        <strain evidence="22">2</strain>
    </source>
</reference>
<dbReference type="GO" id="GO:0009279">
    <property type="term" value="C:cell outer membrane"/>
    <property type="evidence" value="ECO:0007669"/>
    <property type="project" value="UniProtKB-SubCell"/>
</dbReference>
<reference evidence="26 27" key="2">
    <citation type="journal article" date="2019" name="Nat. Med.">
        <title>A library of human gut bacterial isolates paired with longitudinal multiomics data enables mechanistic microbiome research.</title>
        <authorList>
            <person name="Poyet M."/>
            <person name="Groussin M."/>
            <person name="Gibbons S.M."/>
            <person name="Avila-Pacheco J."/>
            <person name="Jiang X."/>
            <person name="Kearney S.M."/>
            <person name="Perrotta A.R."/>
            <person name="Berdy B."/>
            <person name="Zhao S."/>
            <person name="Lieberman T.D."/>
            <person name="Swanson P.K."/>
            <person name="Smith M."/>
            <person name="Roesemann S."/>
            <person name="Alexander J.E."/>
            <person name="Rich S.A."/>
            <person name="Livny J."/>
            <person name="Vlamakis H."/>
            <person name="Clish C."/>
            <person name="Bullock K."/>
            <person name="Deik A."/>
            <person name="Scott J."/>
            <person name="Pierce K.A."/>
            <person name="Xavier R.J."/>
            <person name="Alm E.J."/>
        </authorList>
    </citation>
    <scope>NUCLEOTIDE SEQUENCE [LARGE SCALE GENOMIC DNA]</scope>
    <source>
        <strain evidence="14 28">BIOML-A1</strain>
        <strain evidence="12 29">BIOML-A25</strain>
        <strain evidence="15 27">BIOML-A4</strain>
        <strain evidence="13 26">BIOML-A5</strain>
    </source>
</reference>
<evidence type="ECO:0000256" key="7">
    <source>
        <dbReference type="ARBA" id="ARBA00023237"/>
    </source>
</evidence>
<evidence type="ECO:0000313" key="30">
    <source>
        <dbReference type="Proteomes" id="UP000500949"/>
    </source>
</evidence>
<evidence type="ECO:0000313" key="20">
    <source>
        <dbReference type="EMBL" id="TDA77238.1"/>
    </source>
</evidence>
<evidence type="ECO:0000313" key="15">
    <source>
        <dbReference type="EMBL" id="KAA5403224.1"/>
    </source>
</evidence>
<dbReference type="Proteomes" id="UP001055104">
    <property type="component" value="Unassembled WGS sequence"/>
</dbReference>
<dbReference type="EMBL" id="JAWDEV010000012">
    <property type="protein sequence ID" value="MDU0271735.1"/>
    <property type="molecule type" value="Genomic_DNA"/>
</dbReference>
<reference evidence="16" key="5">
    <citation type="submission" date="2021-06" db="EMBL/GenBank/DDBJ databases">
        <title>Collection of gut derived symbiotic bacterial strains cultured from healthy donors.</title>
        <authorList>
            <person name="Lin H."/>
            <person name="Littmann E."/>
            <person name="Pamer E.G."/>
        </authorList>
    </citation>
    <scope>NUCLEOTIDE SEQUENCE</scope>
    <source>
        <strain evidence="16">MSK.5.10</strain>
    </source>
</reference>
<keyword evidence="7 8" id="KW-0998">Cell outer membrane</keyword>
<dbReference type="EMBL" id="QRZL01000005">
    <property type="protein sequence ID" value="RGV79654.1"/>
    <property type="molecule type" value="Genomic_DNA"/>
</dbReference>
<dbReference type="KEGG" id="bdo:EL88_21915"/>
<comment type="subcellular location">
    <subcellularLocation>
        <location evidence="1 8">Cell outer membrane</location>
        <topology evidence="1 8">Multi-pass membrane protein</topology>
    </subcellularLocation>
</comment>
<evidence type="ECO:0000313" key="26">
    <source>
        <dbReference type="Proteomes" id="UP000347681"/>
    </source>
</evidence>
<organism evidence="14 28">
    <name type="scientific">Phocaeicola dorei</name>
    <dbReference type="NCBI Taxonomy" id="357276"/>
    <lineage>
        <taxon>Bacteria</taxon>
        <taxon>Pseudomonadati</taxon>
        <taxon>Bacteroidota</taxon>
        <taxon>Bacteroidia</taxon>
        <taxon>Bacteroidales</taxon>
        <taxon>Bacteroidaceae</taxon>
        <taxon>Phocaeicola</taxon>
    </lineage>
</organism>
<dbReference type="Proteomes" id="UP000481616">
    <property type="component" value="Unassembled WGS sequence"/>
</dbReference>
<evidence type="ECO:0000313" key="17">
    <source>
        <dbReference type="EMBL" id="MDU0271735.1"/>
    </source>
</evidence>
<keyword evidence="14" id="KW-0675">Receptor</keyword>
<dbReference type="EMBL" id="SLTU01000001">
    <property type="protein sequence ID" value="TDA77238.1"/>
    <property type="molecule type" value="Genomic_DNA"/>
</dbReference>
<evidence type="ECO:0000256" key="6">
    <source>
        <dbReference type="ARBA" id="ARBA00023136"/>
    </source>
</evidence>
<keyword evidence="2 8" id="KW-0813">Transport</keyword>
<evidence type="ECO:0000313" key="13">
    <source>
        <dbReference type="EMBL" id="KAA5381261.1"/>
    </source>
</evidence>
<dbReference type="Pfam" id="PF07715">
    <property type="entry name" value="Plug"/>
    <property type="match status" value="1"/>
</dbReference>
<dbReference type="Gene3D" id="2.60.40.1120">
    <property type="entry name" value="Carboxypeptidase-like, regulatory domain"/>
    <property type="match status" value="1"/>
</dbReference>
<evidence type="ECO:0000313" key="29">
    <source>
        <dbReference type="Proteomes" id="UP000481700"/>
    </source>
</evidence>
<dbReference type="SUPFAM" id="SSF49464">
    <property type="entry name" value="Carboxypeptidase regulatory domain-like"/>
    <property type="match status" value="1"/>
</dbReference>
<dbReference type="NCBIfam" id="TIGR04056">
    <property type="entry name" value="OMP_RagA_SusC"/>
    <property type="match status" value="1"/>
</dbReference>
<evidence type="ECO:0000313" key="25">
    <source>
        <dbReference type="Proteomes" id="UP000294834"/>
    </source>
</evidence>
<dbReference type="SUPFAM" id="SSF56935">
    <property type="entry name" value="Porins"/>
    <property type="match status" value="1"/>
</dbReference>
<dbReference type="InterPro" id="IPR023996">
    <property type="entry name" value="TonB-dep_OMP_SusC/RagA"/>
</dbReference>
<dbReference type="EMBL" id="CP046176">
    <property type="protein sequence ID" value="QJR78275.1"/>
    <property type="molecule type" value="Genomic_DNA"/>
</dbReference>
<dbReference type="Proteomes" id="UP000777173">
    <property type="component" value="Unassembled WGS sequence"/>
</dbReference>
<dbReference type="EMBL" id="VVYY01000017">
    <property type="protein sequence ID" value="KAA5395167.1"/>
    <property type="molecule type" value="Genomic_DNA"/>
</dbReference>
<reference evidence="17" key="8">
    <citation type="submission" date="2023-10" db="EMBL/GenBank/DDBJ databases">
        <title>Genome of Potential pathogenic bacteria in Crohn's disease.</title>
        <authorList>
            <person name="Rodriguez-Palacios A."/>
        </authorList>
    </citation>
    <scope>NUCLEOTIDE SEQUENCE</scope>
    <source>
        <strain evidence="17">CavFT-hAR62</strain>
    </source>
</reference>
<reference evidence="11" key="6">
    <citation type="submission" date="2022-01" db="EMBL/GenBank/DDBJ databases">
        <title>Novel bile acid biosynthetic pathways are enriched in the microbiome of centenarians.</title>
        <authorList>
            <person name="Sato Y."/>
            <person name="Atarashi K."/>
            <person name="Plichta R.D."/>
            <person name="Arai Y."/>
            <person name="Sasajima S."/>
            <person name="Kearney M.S."/>
            <person name="Suda W."/>
            <person name="Takeshita K."/>
            <person name="Sasaki T."/>
            <person name="Okamoto S."/>
            <person name="Skelly N.A."/>
            <person name="Okamura Y."/>
            <person name="Vlamakis H."/>
            <person name="Li Y."/>
            <person name="Tanoue T."/>
            <person name="Takei H."/>
            <person name="Nittono H."/>
            <person name="Narushima S."/>
            <person name="Irie J."/>
            <person name="Itoh H."/>
            <person name="Moriya K."/>
            <person name="Sugiura Y."/>
            <person name="Suematsu M."/>
            <person name="Moritoki N."/>
            <person name="Shibata S."/>
            <person name="Littman R.D."/>
            <person name="Fischbach A.M."/>
            <person name="Uwamino Y."/>
            <person name="Inoue T."/>
            <person name="Honda A."/>
            <person name="Hattori M."/>
            <person name="Murai T."/>
            <person name="Xavier J.R."/>
            <person name="Hirose N."/>
            <person name="Honda K."/>
        </authorList>
    </citation>
    <scope>NUCLEOTIDE SEQUENCE</scope>
    <source>
        <strain evidence="11">CE91-St7</strain>
    </source>
</reference>
<feature type="signal peptide" evidence="9">
    <location>
        <begin position="1"/>
        <end position="32"/>
    </location>
</feature>
<gene>
    <name evidence="11" type="ORF">CE91St7_06010</name>
    <name evidence="19" type="ORF">DWW04_07335</name>
    <name evidence="20" type="ORF">E1I98_13315</name>
    <name evidence="21" type="ORF">E1J06_18615</name>
    <name evidence="15" type="ORF">F2Y51_16485</name>
    <name evidence="14" type="ORF">F2Y58_17460</name>
    <name evidence="13" type="ORF">F2Y61_15740</name>
    <name evidence="12" type="ORF">F2Z07_09980</name>
    <name evidence="18" type="ORF">GKD17_18855</name>
    <name evidence="16" type="ORF">KSU80_14835</name>
    <name evidence="22" type="ORF">QNN11_22485</name>
    <name evidence="17" type="ORF">RVH45_17930</name>
</gene>
<dbReference type="InterPro" id="IPR008969">
    <property type="entry name" value="CarboxyPept-like_regulatory"/>
</dbReference>
<dbReference type="Gene3D" id="2.170.130.10">
    <property type="entry name" value="TonB-dependent receptor, plug domain"/>
    <property type="match status" value="1"/>
</dbReference>
<dbReference type="KEGG" id="bdh:GV66_02740"/>
<keyword evidence="5 9" id="KW-0732">Signal</keyword>
<evidence type="ECO:0000313" key="28">
    <source>
        <dbReference type="Proteomes" id="UP000481616"/>
    </source>
</evidence>
<dbReference type="PANTHER" id="PTHR30069">
    <property type="entry name" value="TONB-DEPENDENT OUTER MEMBRANE RECEPTOR"/>
    <property type="match status" value="1"/>
</dbReference>
<dbReference type="EMBL" id="CP126056">
    <property type="protein sequence ID" value="WHX09903.1"/>
    <property type="molecule type" value="Genomic_DNA"/>
</dbReference>
<reference evidence="18 30" key="4">
    <citation type="submission" date="2019-11" db="EMBL/GenBank/DDBJ databases">
        <title>Complete genome sequence of Bacteroides dorei DSM 17855.</title>
        <authorList>
            <person name="Russell J.T."/>
        </authorList>
    </citation>
    <scope>NUCLEOTIDE SEQUENCE [LARGE SCALE GENOMIC DNA]</scope>
    <source>
        <strain evidence="18 30">DSM 17855</strain>
    </source>
</reference>
<dbReference type="Proteomes" id="UP000500949">
    <property type="component" value="Chromosome"/>
</dbReference>
<dbReference type="Proteomes" id="UP000347681">
    <property type="component" value="Unassembled WGS sequence"/>
</dbReference>
<dbReference type="PANTHER" id="PTHR30069:SF29">
    <property type="entry name" value="HEMOGLOBIN AND HEMOGLOBIN-HAPTOGLOBIN-BINDING PROTEIN 1-RELATED"/>
    <property type="match status" value="1"/>
</dbReference>